<evidence type="ECO:0000313" key="8">
    <source>
        <dbReference type="EMBL" id="QXN88544.1"/>
    </source>
</evidence>
<proteinExistence type="predicted"/>
<evidence type="ECO:0000256" key="6">
    <source>
        <dbReference type="SAM" id="SignalP"/>
    </source>
</evidence>
<keyword evidence="9" id="KW-1185">Reference proteome</keyword>
<gene>
    <name evidence="8" type="ORF">KV110_23410</name>
</gene>
<feature type="compositionally biased region" description="Polar residues" evidence="5">
    <location>
        <begin position="306"/>
        <end position="323"/>
    </location>
</feature>
<dbReference type="EMBL" id="CP078145">
    <property type="protein sequence ID" value="QXN88544.1"/>
    <property type="molecule type" value="Genomic_DNA"/>
</dbReference>
<feature type="region of interest" description="Disordered" evidence="5">
    <location>
        <begin position="197"/>
        <end position="382"/>
    </location>
</feature>
<feature type="compositionally biased region" description="Polar residues" evidence="5">
    <location>
        <begin position="197"/>
        <end position="215"/>
    </location>
</feature>
<keyword evidence="4" id="KW-0862">Zinc</keyword>
<evidence type="ECO:0000256" key="1">
    <source>
        <dbReference type="ARBA" id="ARBA00022670"/>
    </source>
</evidence>
<accession>A0ABX8RG04</accession>
<keyword evidence="2" id="KW-0479">Metal-binding</keyword>
<keyword evidence="8" id="KW-0482">Metalloprotease</keyword>
<keyword evidence="6" id="KW-0732">Signal</keyword>
<evidence type="ECO:0000259" key="7">
    <source>
        <dbReference type="Pfam" id="PF00413"/>
    </source>
</evidence>
<reference evidence="8 9" key="1">
    <citation type="submission" date="2021-07" db="EMBL/GenBank/DDBJ databases">
        <title>Whole Genome Sequence of Nocardia Iowensis.</title>
        <authorList>
            <person name="Lamm A."/>
            <person name="Collins-Fairclough A.M."/>
            <person name="Bunk B."/>
            <person name="Sproer C."/>
        </authorList>
    </citation>
    <scope>NUCLEOTIDE SEQUENCE [LARGE SCALE GENOMIC DNA]</scope>
    <source>
        <strain evidence="8 9">NRRL 5646</strain>
    </source>
</reference>
<keyword evidence="3 8" id="KW-0378">Hydrolase</keyword>
<sequence>MPSAVHRRNYRGRHRAAKSTTYGTPRLFATLLAGSLLAPGALSVATSATAAAQAPSFSYRAQIQGYDSDGRAIIHYNNRVNDPDIEKAVKHLNSTPGLELVLKPGTGRGAINISHGPLGGGVVGLGGWDNGPFVKLDPNNRNMERDDRTEVAAHELLHSIGLDHNDSGCSIMASVVNRCNSGPTPLSQNEISQLNSMYQRGKPNNPSDQTTPTNSDDQTEPTDDTTQAGDPGDWQSQPEQDSWGDWQSEPDQDAWGDWQGQPDQDAWGDWQSQPDQDAWGDWQSQPEQDAWDSWQSQPEQDAWGDWQSQPEQDAWDSWQSQPEQDAWDSWQRQPEQDFWGDWQSQPEQDTLNSWQRQPKRDAWGDWRGQPEQDTWDGWFKAS</sequence>
<evidence type="ECO:0000256" key="4">
    <source>
        <dbReference type="ARBA" id="ARBA00022833"/>
    </source>
</evidence>
<dbReference type="GO" id="GO:0008237">
    <property type="term" value="F:metallopeptidase activity"/>
    <property type="evidence" value="ECO:0007669"/>
    <property type="project" value="UniProtKB-KW"/>
</dbReference>
<feature type="domain" description="Peptidase M10 metallopeptidase" evidence="7">
    <location>
        <begin position="145"/>
        <end position="198"/>
    </location>
</feature>
<keyword evidence="1" id="KW-0645">Protease</keyword>
<evidence type="ECO:0000313" key="9">
    <source>
        <dbReference type="Proteomes" id="UP000694257"/>
    </source>
</evidence>
<feature type="compositionally biased region" description="Polar residues" evidence="5">
    <location>
        <begin position="342"/>
        <end position="356"/>
    </location>
</feature>
<dbReference type="EC" id="3.4.24.-" evidence="8"/>
<dbReference type="Pfam" id="PF00413">
    <property type="entry name" value="Peptidase_M10"/>
    <property type="match status" value="1"/>
</dbReference>
<feature type="chain" id="PRO_5046091740" evidence="6">
    <location>
        <begin position="51"/>
        <end position="382"/>
    </location>
</feature>
<organism evidence="8 9">
    <name type="scientific">Nocardia iowensis</name>
    <dbReference type="NCBI Taxonomy" id="204891"/>
    <lineage>
        <taxon>Bacteria</taxon>
        <taxon>Bacillati</taxon>
        <taxon>Actinomycetota</taxon>
        <taxon>Actinomycetes</taxon>
        <taxon>Mycobacteriales</taxon>
        <taxon>Nocardiaceae</taxon>
        <taxon>Nocardia</taxon>
    </lineage>
</organism>
<evidence type="ECO:0000256" key="2">
    <source>
        <dbReference type="ARBA" id="ARBA00022723"/>
    </source>
</evidence>
<feature type="compositionally biased region" description="Basic and acidic residues" evidence="5">
    <location>
        <begin position="358"/>
        <end position="370"/>
    </location>
</feature>
<feature type="compositionally biased region" description="Polar residues" evidence="5">
    <location>
        <begin position="282"/>
        <end position="299"/>
    </location>
</feature>
<dbReference type="Proteomes" id="UP000694257">
    <property type="component" value="Chromosome"/>
</dbReference>
<dbReference type="InterPro" id="IPR001818">
    <property type="entry name" value="Pept_M10_metallopeptidase"/>
</dbReference>
<dbReference type="RefSeq" id="WP_218469427.1">
    <property type="nucleotide sequence ID" value="NZ_BAABJN010000008.1"/>
</dbReference>
<protein>
    <submittedName>
        <fullName evidence="8">Matrixin family metalloprotease</fullName>
        <ecNumber evidence="8">3.4.24.-</ecNumber>
    </submittedName>
</protein>
<feature type="signal peptide" evidence="6">
    <location>
        <begin position="1"/>
        <end position="50"/>
    </location>
</feature>
<name>A0ABX8RG04_NOCIO</name>
<evidence type="ECO:0000256" key="5">
    <source>
        <dbReference type="SAM" id="MobiDB-lite"/>
    </source>
</evidence>
<evidence type="ECO:0000256" key="3">
    <source>
        <dbReference type="ARBA" id="ARBA00022801"/>
    </source>
</evidence>